<dbReference type="Gene3D" id="3.30.565.10">
    <property type="entry name" value="Histidine kinase-like ATPase, C-terminal domain"/>
    <property type="match status" value="1"/>
</dbReference>
<proteinExistence type="predicted"/>
<dbReference type="InterPro" id="IPR058210">
    <property type="entry name" value="SACS/Nov_dom"/>
</dbReference>
<sequence>MPDSHQNVYAKHMLGRHPNYGYPLRMPEPMSTLPPNYQEHGLEIGDVGTVDSDGQFDVLFNIRKNRDNPIHDRHGVPKDFQPVAVLTDDIKSSDNAISSGPIYSHGIKRDETRPDSYEFHTSTSAGAILVLSCDVESVKLSQPEYFREVAMNRALDWFEFAKKRYGGQHFNRSLYLITGFYKTRSWSLASFNNRTDDTGKIWAQRDSSNPNIYLLRSTFSSDCRHGTSRSGYNNQTVFITGFKITVASWLPDPIVLRVTESETVWSILVHLFKACLKRLHGFPGGHKQPATISVEHSPELSQPFHPSDIINRFLLSKNSNAKFAITHDDQWIDMMKEGLTHEDLLQEDHLGTFLARYYNVSIDSKHENTAVFLQDKECVLCFHIRSGTFRAALISPELEASPPPSPEPDISPSTTPELGLSSPPTSEVDSSPPTPIDNPWTVITRMFPFFQRLSRGLTIISQCDSAHQRTQNQPIQLHHSDIEWEDVIFLPFQASGKVRFTVYASFELKPMLGNGEVLYMSDPIDVDELAGGTHRDPPEFSQGELGTATPDPSLLVTVGQWYSTPLAVTPNGDDSNMELEESSDLIRETNSGQEALLRYHDEYQRDCLEAAVQHFEYAWHNCPLTHPCRAVVLVNLAKAKFTSYQIGPGNAGLDELIQLYRDTLKLRRPGHPDRPATLLNLAQTLLFRYEQECTESIAEEINELTADIVFFEDTHERRAADLVLDTLERCRVVNSGGLTELDELVQKLKQNAKVSLDGYFDKPQRLINLSAILWKRYEKRGELGDLDELLEVNEQALQLLPSRHPDQLPCLRILRAVLRKLFEIRADHSYLVKLCPLSDEALQLIPDGHPERSQWVTNSTSHLAEAAEHSGDAAFDAHTYNDAIAQYSQAVVLCYVYARLTPLTSLGRPKRGSSQQQAWIFMAQSQQLGCAQVTIDTRALVEKILARYPSKFIVFRELLQNSDDAGCDTAEIHFETAAFSSRNPKAAMNADASILPELEATDVTQWTFRNHGKPFTQQDWERLPRIASGNPDPQKVGAFGVGFFSVFSVTERPCVSSGDREMAFWWDDENQLCYWRNDLPKTASRNLWTTFKMPLRKAAPMPQRFSELMQFLASSIVFMVHLKEVTVFFDHHCVGQVKKSLGQSQAVPIPAELGRWSPKKNMFVESVQQYSIVLEARIPSYGLHETKHLTVFTANVDVTVGKNLSDELNRSTKKHPPSHLKYSLIYIGKSEYDQSRMDKRNYSCEFPYPFQGLHADLDGLTHAWIYIGHATMETTGIGGHMASHFIPTIERERMDFSDVNVATWNRELLYVGGFLCRVVYELELSMIQRSWEEANAGKSDSRSSRGLQEQFLHVLKFFTFHRSTPESTVPELLANSFYGCSTRPLRLFSSVGVREAPDVRMFHPALAKFLKSLPMLSERVTAQGWRSITALPNKHKVPKITPSDIVQDLRHNTLDAEELVACLQWAISRQDDFTPKMVDLLDAATLRSAGSWTPHPPRRTTSSVSRPLGISEHFSRRDLNRIGWEEFTAASWLRYISLPDVMSADERYDFTQSAGWTSRVLSTIRCVWPQISEDIRYEARKIFSQKSCIPTTKGLCRPEHSYLPVADNALLHHLDLPIVSASHNLGFEVDENMKRFLLFIGVRRDPPVQSLLHRMLFSGDWTVFTLIEYLARKRRSLTDEDLSALKSYKFFTREGFQSNGEESTRHRADELYPPVSVFRELRLPVIEWSKESDWNDASSEARLLYDLGLNKFPSLRSVVELCSSREVGVQEAAFMYLCRELHSRYQDYKSENFCDVEFIPAQSNGCVCLKTLGEVYSGTQWEALGFFVVQERYPRVSLRQLGVMQDPPTPKLLDLLEKNPPPDEGTARRWFATLFDHISAFSPPNLIKLSGLPFVPTGPLICSKIPSTDQMLPRPKSKISTLCEALTRFPSTVRDGCEVGNKTMQKHLASSASTTNSLQPSSVDGNCNVLSGDSEAASHLQSPLHVIDSALMKSCEAPNICDEKSLDVVEHSTLSRTREVIPQSDIRNNVEKAIEACGLGEEKSAIQAGLGESLSSNFCRLSADVGSLRLIGQVKNVQVYVDEGMPDSATFMARMQGPLARFVDIIITLSEMYHISTATLRIFYDVSGGCIAFNCRGTIYLNLRYFEVWRKWILVSS</sequence>
<dbReference type="Pfam" id="PF12449">
    <property type="entry name" value="DUF3684"/>
    <property type="match status" value="1"/>
</dbReference>
<evidence type="ECO:0000256" key="1">
    <source>
        <dbReference type="SAM" id="MobiDB-lite"/>
    </source>
</evidence>
<dbReference type="InterPro" id="IPR022155">
    <property type="entry name" value="DUF3684"/>
</dbReference>
<name>A0AAD4BCE3_BOLED</name>
<evidence type="ECO:0000313" key="4">
    <source>
        <dbReference type="Proteomes" id="UP001194468"/>
    </source>
</evidence>
<organism evidence="3 4">
    <name type="scientific">Boletus edulis BED1</name>
    <dbReference type="NCBI Taxonomy" id="1328754"/>
    <lineage>
        <taxon>Eukaryota</taxon>
        <taxon>Fungi</taxon>
        <taxon>Dikarya</taxon>
        <taxon>Basidiomycota</taxon>
        <taxon>Agaricomycotina</taxon>
        <taxon>Agaricomycetes</taxon>
        <taxon>Agaricomycetidae</taxon>
        <taxon>Boletales</taxon>
        <taxon>Boletineae</taxon>
        <taxon>Boletaceae</taxon>
        <taxon>Boletoideae</taxon>
        <taxon>Boletus</taxon>
    </lineage>
</organism>
<dbReference type="EMBL" id="WHUW01000211">
    <property type="protein sequence ID" value="KAF8417907.1"/>
    <property type="molecule type" value="Genomic_DNA"/>
</dbReference>
<protein>
    <recommendedName>
        <fullName evidence="2">Sacsin/Nov domain-containing protein</fullName>
    </recommendedName>
</protein>
<dbReference type="SUPFAM" id="SSF55874">
    <property type="entry name" value="ATPase domain of HSP90 chaperone/DNA topoisomerase II/histidine kinase"/>
    <property type="match status" value="1"/>
</dbReference>
<dbReference type="PANTHER" id="PTHR47839">
    <property type="entry name" value="DOMAIN PROTEIN, PUTATIVE (AFU_ORTHOLOGUE AFUA_6G04830)-RELATED"/>
    <property type="match status" value="1"/>
</dbReference>
<gene>
    <name evidence="3" type="ORF">L210DRAFT_3655898</name>
</gene>
<evidence type="ECO:0000313" key="3">
    <source>
        <dbReference type="EMBL" id="KAF8417907.1"/>
    </source>
</evidence>
<feature type="region of interest" description="Disordered" evidence="1">
    <location>
        <begin position="397"/>
        <end position="439"/>
    </location>
</feature>
<accession>A0AAD4BCE3</accession>
<dbReference type="InterPro" id="IPR036890">
    <property type="entry name" value="HATPase_C_sf"/>
</dbReference>
<keyword evidence="4" id="KW-1185">Reference proteome</keyword>
<evidence type="ECO:0000259" key="2">
    <source>
        <dbReference type="Pfam" id="PF25794"/>
    </source>
</evidence>
<dbReference type="PANTHER" id="PTHR47839:SF1">
    <property type="entry name" value="DOMAIN PROTEIN, PUTATIVE (AFU_ORTHOLOGUE AFUA_6G04830)-RELATED"/>
    <property type="match status" value="1"/>
</dbReference>
<reference evidence="3" key="2">
    <citation type="journal article" date="2020" name="Nat. Commun.">
        <title>Large-scale genome sequencing of mycorrhizal fungi provides insights into the early evolution of symbiotic traits.</title>
        <authorList>
            <person name="Miyauchi S."/>
            <person name="Kiss E."/>
            <person name="Kuo A."/>
            <person name="Drula E."/>
            <person name="Kohler A."/>
            <person name="Sanchez-Garcia M."/>
            <person name="Morin E."/>
            <person name="Andreopoulos B."/>
            <person name="Barry K.W."/>
            <person name="Bonito G."/>
            <person name="Buee M."/>
            <person name="Carver A."/>
            <person name="Chen C."/>
            <person name="Cichocki N."/>
            <person name="Clum A."/>
            <person name="Culley D."/>
            <person name="Crous P.W."/>
            <person name="Fauchery L."/>
            <person name="Girlanda M."/>
            <person name="Hayes R.D."/>
            <person name="Keri Z."/>
            <person name="LaButti K."/>
            <person name="Lipzen A."/>
            <person name="Lombard V."/>
            <person name="Magnuson J."/>
            <person name="Maillard F."/>
            <person name="Murat C."/>
            <person name="Nolan M."/>
            <person name="Ohm R.A."/>
            <person name="Pangilinan J."/>
            <person name="Pereira M.F."/>
            <person name="Perotto S."/>
            <person name="Peter M."/>
            <person name="Pfister S."/>
            <person name="Riley R."/>
            <person name="Sitrit Y."/>
            <person name="Stielow J.B."/>
            <person name="Szollosi G."/>
            <person name="Zifcakova L."/>
            <person name="Stursova M."/>
            <person name="Spatafora J.W."/>
            <person name="Tedersoo L."/>
            <person name="Vaario L.M."/>
            <person name="Yamada A."/>
            <person name="Yan M."/>
            <person name="Wang P."/>
            <person name="Xu J."/>
            <person name="Bruns T."/>
            <person name="Baldrian P."/>
            <person name="Vilgalys R."/>
            <person name="Dunand C."/>
            <person name="Henrissat B."/>
            <person name="Grigoriev I.V."/>
            <person name="Hibbett D."/>
            <person name="Nagy L.G."/>
            <person name="Martin F.M."/>
        </authorList>
    </citation>
    <scope>NUCLEOTIDE SEQUENCE</scope>
    <source>
        <strain evidence="3">BED1</strain>
    </source>
</reference>
<reference evidence="3" key="1">
    <citation type="submission" date="2019-10" db="EMBL/GenBank/DDBJ databases">
        <authorList>
            <consortium name="DOE Joint Genome Institute"/>
            <person name="Kuo A."/>
            <person name="Miyauchi S."/>
            <person name="Kiss E."/>
            <person name="Drula E."/>
            <person name="Kohler A."/>
            <person name="Sanchez-Garcia M."/>
            <person name="Andreopoulos B."/>
            <person name="Barry K.W."/>
            <person name="Bonito G."/>
            <person name="Buee M."/>
            <person name="Carver A."/>
            <person name="Chen C."/>
            <person name="Cichocki N."/>
            <person name="Clum A."/>
            <person name="Culley D."/>
            <person name="Crous P.W."/>
            <person name="Fauchery L."/>
            <person name="Girlanda M."/>
            <person name="Hayes R."/>
            <person name="Keri Z."/>
            <person name="LaButti K."/>
            <person name="Lipzen A."/>
            <person name="Lombard V."/>
            <person name="Magnuson J."/>
            <person name="Maillard F."/>
            <person name="Morin E."/>
            <person name="Murat C."/>
            <person name="Nolan M."/>
            <person name="Ohm R."/>
            <person name="Pangilinan J."/>
            <person name="Pereira M."/>
            <person name="Perotto S."/>
            <person name="Peter M."/>
            <person name="Riley R."/>
            <person name="Sitrit Y."/>
            <person name="Stielow B."/>
            <person name="Szollosi G."/>
            <person name="Zifcakova L."/>
            <person name="Stursova M."/>
            <person name="Spatafora J.W."/>
            <person name="Tedersoo L."/>
            <person name="Vaario L.-M."/>
            <person name="Yamada A."/>
            <person name="Yan M."/>
            <person name="Wang P."/>
            <person name="Xu J."/>
            <person name="Bruns T."/>
            <person name="Baldrian P."/>
            <person name="Vilgalys R."/>
            <person name="Henrissat B."/>
            <person name="Grigoriev I.V."/>
            <person name="Hibbett D."/>
            <person name="Nagy L.G."/>
            <person name="Martin F.M."/>
        </authorList>
    </citation>
    <scope>NUCLEOTIDE SEQUENCE</scope>
    <source>
        <strain evidence="3">BED1</strain>
    </source>
</reference>
<feature type="region of interest" description="Disordered" evidence="1">
    <location>
        <begin position="567"/>
        <end position="586"/>
    </location>
</feature>
<dbReference type="Proteomes" id="UP001194468">
    <property type="component" value="Unassembled WGS sequence"/>
</dbReference>
<dbReference type="Pfam" id="PF25794">
    <property type="entry name" value="SACS"/>
    <property type="match status" value="1"/>
</dbReference>
<feature type="domain" description="Sacsin/Nov" evidence="2">
    <location>
        <begin position="941"/>
        <end position="1060"/>
    </location>
</feature>
<comment type="caution">
    <text evidence="3">The sequence shown here is derived from an EMBL/GenBank/DDBJ whole genome shotgun (WGS) entry which is preliminary data.</text>
</comment>
<feature type="compositionally biased region" description="Polar residues" evidence="1">
    <location>
        <begin position="422"/>
        <end position="431"/>
    </location>
</feature>